<feature type="repeat" description="RCC1" evidence="3">
    <location>
        <begin position="81"/>
        <end position="145"/>
    </location>
</feature>
<feature type="region of interest" description="Disordered" evidence="4">
    <location>
        <begin position="1"/>
        <end position="74"/>
    </location>
</feature>
<dbReference type="OrthoDB" id="61110at2759"/>
<dbReference type="Proteomes" id="UP000053257">
    <property type="component" value="Unassembled WGS sequence"/>
</dbReference>
<name>A0A0C3PXB3_PHLG1</name>
<feature type="repeat" description="RCC1" evidence="3">
    <location>
        <begin position="275"/>
        <end position="331"/>
    </location>
</feature>
<proteinExistence type="predicted"/>
<keyword evidence="1" id="KW-0344">Guanine-nucleotide releasing factor</keyword>
<reference evidence="6 7" key="1">
    <citation type="journal article" date="2014" name="PLoS Genet.">
        <title>Analysis of the Phlebiopsis gigantea genome, transcriptome and secretome provides insight into its pioneer colonization strategies of wood.</title>
        <authorList>
            <person name="Hori C."/>
            <person name="Ishida T."/>
            <person name="Igarashi K."/>
            <person name="Samejima M."/>
            <person name="Suzuki H."/>
            <person name="Master E."/>
            <person name="Ferreira P."/>
            <person name="Ruiz-Duenas F.J."/>
            <person name="Held B."/>
            <person name="Canessa P."/>
            <person name="Larrondo L.F."/>
            <person name="Schmoll M."/>
            <person name="Druzhinina I.S."/>
            <person name="Kubicek C.P."/>
            <person name="Gaskell J.A."/>
            <person name="Kersten P."/>
            <person name="St John F."/>
            <person name="Glasner J."/>
            <person name="Sabat G."/>
            <person name="Splinter BonDurant S."/>
            <person name="Syed K."/>
            <person name="Yadav J."/>
            <person name="Mgbeahuruike A.C."/>
            <person name="Kovalchuk A."/>
            <person name="Asiegbu F.O."/>
            <person name="Lackner G."/>
            <person name="Hoffmeister D."/>
            <person name="Rencoret J."/>
            <person name="Gutierrez A."/>
            <person name="Sun H."/>
            <person name="Lindquist E."/>
            <person name="Barry K."/>
            <person name="Riley R."/>
            <person name="Grigoriev I.V."/>
            <person name="Henrissat B."/>
            <person name="Kues U."/>
            <person name="Berka R.M."/>
            <person name="Martinez A.T."/>
            <person name="Covert S.F."/>
            <person name="Blanchette R.A."/>
            <person name="Cullen D."/>
        </authorList>
    </citation>
    <scope>NUCLEOTIDE SEQUENCE [LARGE SCALE GENOMIC DNA]</scope>
    <source>
        <strain evidence="6 7">11061_1 CR5-6</strain>
    </source>
</reference>
<feature type="compositionally biased region" description="Low complexity" evidence="4">
    <location>
        <begin position="8"/>
        <end position="20"/>
    </location>
</feature>
<feature type="repeat" description="RCC1" evidence="3">
    <location>
        <begin position="458"/>
        <end position="510"/>
    </location>
</feature>
<dbReference type="SUPFAM" id="SSF50985">
    <property type="entry name" value="RCC1/BLIP-II"/>
    <property type="match status" value="1"/>
</dbReference>
<evidence type="ECO:0000256" key="1">
    <source>
        <dbReference type="ARBA" id="ARBA00022658"/>
    </source>
</evidence>
<feature type="domain" description="RCC1-like" evidence="5">
    <location>
        <begin position="83"/>
        <end position="506"/>
    </location>
</feature>
<gene>
    <name evidence="6" type="ORF">PHLGIDRAFT_97366</name>
</gene>
<keyword evidence="7" id="KW-1185">Reference proteome</keyword>
<evidence type="ECO:0000256" key="2">
    <source>
        <dbReference type="ARBA" id="ARBA00022737"/>
    </source>
</evidence>
<dbReference type="PROSITE" id="PS00626">
    <property type="entry name" value="RCC1_2"/>
    <property type="match status" value="1"/>
</dbReference>
<dbReference type="PANTHER" id="PTHR45982:SF1">
    <property type="entry name" value="REGULATOR OF CHROMOSOME CONDENSATION"/>
    <property type="match status" value="1"/>
</dbReference>
<dbReference type="Gene3D" id="2.130.10.30">
    <property type="entry name" value="Regulator of chromosome condensation 1/beta-lactamase-inhibitor protein II"/>
    <property type="match status" value="1"/>
</dbReference>
<protein>
    <recommendedName>
        <fullName evidence="5">RCC1-like domain-containing protein</fullName>
    </recommendedName>
</protein>
<dbReference type="EMBL" id="KN840438">
    <property type="protein sequence ID" value="KIP12733.1"/>
    <property type="molecule type" value="Genomic_DNA"/>
</dbReference>
<dbReference type="PRINTS" id="PR00633">
    <property type="entry name" value="RCCNDNSATION"/>
</dbReference>
<dbReference type="PROSITE" id="PS50012">
    <property type="entry name" value="RCC1_3"/>
    <property type="match status" value="6"/>
</dbReference>
<evidence type="ECO:0000313" key="7">
    <source>
        <dbReference type="Proteomes" id="UP000053257"/>
    </source>
</evidence>
<dbReference type="Pfam" id="PF25390">
    <property type="entry name" value="WD40_RLD"/>
    <property type="match status" value="1"/>
</dbReference>
<evidence type="ECO:0000313" key="6">
    <source>
        <dbReference type="EMBL" id="KIP12733.1"/>
    </source>
</evidence>
<evidence type="ECO:0000259" key="5">
    <source>
        <dbReference type="Pfam" id="PF25390"/>
    </source>
</evidence>
<dbReference type="PANTHER" id="PTHR45982">
    <property type="entry name" value="REGULATOR OF CHROMOSOME CONDENSATION"/>
    <property type="match status" value="1"/>
</dbReference>
<dbReference type="GO" id="GO:0005737">
    <property type="term" value="C:cytoplasm"/>
    <property type="evidence" value="ECO:0007669"/>
    <property type="project" value="TreeGrafter"/>
</dbReference>
<sequence length="513" mass="54267">MLPRRSTRVTSSAATTAQKAADTEKAAAPKKDQAASGSAVKELEAKLQAAQLGSDEKPKPKKQKEYLNPLPSPPQSVRPAPLLYVWGAGNAGQFGMGVEVLDELQRPQRNKLVEKMADDGKFGAKGAGLQTVAAGGMSSLFIDEQGTIWSCGANDNAALGRDTSDIPDPENEGAFLDIDALSSVPYPIQSLVDEGFRAVRAAAGDSIAAAISIEGEMKVWGTFRAMEGLLGFSGNQKHQYLPVPVLTLKSKPGDVEKFVDVAAGNDHVVVLTTHGNVYTWGVGERGQLGRKVLERHKITATTPERILLGKRTNMAVAVGAGSYASFAVDTAGDVWGWGANSTGQTGTGFVDGNTDREIHMPRRVAGLSAEELGDGEQVVQIAGGDDHTLFLTSEGRVYSCGLSIGGQLGLADDDDAFEDRTFPDFLDKPALVTFPDEDDHIIQISAGPRTSMAISRDGVLYMWGEGSQSELGAGPTEMLKVPTVLVRKEGSYAAVMGSCGGQHALALLKQRQK</sequence>
<dbReference type="HOGENOM" id="CLU_005210_4_2_1"/>
<organism evidence="6 7">
    <name type="scientific">Phlebiopsis gigantea (strain 11061_1 CR5-6)</name>
    <name type="common">White-rot fungus</name>
    <name type="synonym">Peniophora gigantea</name>
    <dbReference type="NCBI Taxonomy" id="745531"/>
    <lineage>
        <taxon>Eukaryota</taxon>
        <taxon>Fungi</taxon>
        <taxon>Dikarya</taxon>
        <taxon>Basidiomycota</taxon>
        <taxon>Agaricomycotina</taxon>
        <taxon>Agaricomycetes</taxon>
        <taxon>Polyporales</taxon>
        <taxon>Phanerochaetaceae</taxon>
        <taxon>Phlebiopsis</taxon>
    </lineage>
</organism>
<keyword evidence="2" id="KW-0677">Repeat</keyword>
<dbReference type="PROSITE" id="PS00625">
    <property type="entry name" value="RCC1_1"/>
    <property type="match status" value="1"/>
</dbReference>
<dbReference type="InterPro" id="IPR000408">
    <property type="entry name" value="Reg_chr_condens"/>
</dbReference>
<dbReference type="GO" id="GO:0005085">
    <property type="term" value="F:guanyl-nucleotide exchange factor activity"/>
    <property type="evidence" value="ECO:0007669"/>
    <property type="project" value="TreeGrafter"/>
</dbReference>
<dbReference type="InterPro" id="IPR009091">
    <property type="entry name" value="RCC1/BLIP-II"/>
</dbReference>
<feature type="repeat" description="RCC1" evidence="3">
    <location>
        <begin position="215"/>
        <end position="274"/>
    </location>
</feature>
<evidence type="ECO:0000256" key="4">
    <source>
        <dbReference type="SAM" id="MobiDB-lite"/>
    </source>
</evidence>
<dbReference type="InterPro" id="IPR051553">
    <property type="entry name" value="Ran_GTPase-activating"/>
</dbReference>
<dbReference type="AlphaFoldDB" id="A0A0C3PXB3"/>
<feature type="repeat" description="RCC1" evidence="3">
    <location>
        <begin position="332"/>
        <end position="394"/>
    </location>
</feature>
<dbReference type="InterPro" id="IPR058923">
    <property type="entry name" value="RCC1-like_dom"/>
</dbReference>
<dbReference type="STRING" id="745531.A0A0C3PXB3"/>
<feature type="repeat" description="RCC1" evidence="3">
    <location>
        <begin position="395"/>
        <end position="457"/>
    </location>
</feature>
<evidence type="ECO:0000256" key="3">
    <source>
        <dbReference type="PROSITE-ProRule" id="PRU00235"/>
    </source>
</evidence>
<accession>A0A0C3PXB3</accession>
<feature type="compositionally biased region" description="Basic and acidic residues" evidence="4">
    <location>
        <begin position="21"/>
        <end position="33"/>
    </location>
</feature>